<organism evidence="2 3">
    <name type="scientific">Kwoniella heveanensis BCC8398</name>
    <dbReference type="NCBI Taxonomy" id="1296120"/>
    <lineage>
        <taxon>Eukaryota</taxon>
        <taxon>Fungi</taxon>
        <taxon>Dikarya</taxon>
        <taxon>Basidiomycota</taxon>
        <taxon>Agaricomycotina</taxon>
        <taxon>Tremellomycetes</taxon>
        <taxon>Tremellales</taxon>
        <taxon>Cryptococcaceae</taxon>
        <taxon>Kwoniella</taxon>
    </lineage>
</organism>
<accession>A0A1B9GRW0</accession>
<feature type="region of interest" description="Disordered" evidence="1">
    <location>
        <begin position="117"/>
        <end position="137"/>
    </location>
</feature>
<feature type="compositionally biased region" description="Polar residues" evidence="1">
    <location>
        <begin position="523"/>
        <end position="536"/>
    </location>
</feature>
<name>A0A1B9GRW0_9TREE</name>
<sequence length="536" mass="57552">MSFSSPSTSSSPPFGSFSPCSTCSFVEDRRHSLASLSSLSTLSDISPLPSPQAKATGSADAGSGTLQVPLNALGLSNGSLSPSLNDAGSESMEENEGSDGLQQQLVYPYAPSAWDASITSESENDSSDNSSCAYTRDPHPLVHTRCLPLPRLKPLDLSSSTPSVHVNEEEEAAQYLSIDPLEKGMRSLPTELISQIFEDTLAHPSGSLRLSLLLTSKATYRRVIPTLYRDVILTKDNVQRYFYGLGADVGETPSSLSTGYEPPEVWPVSGPGLAPLHTMGLSYEPSAEKVTPFIRKFTLCNLVESLSISDLPSFLYLLRAASRTYVDGMDTWTHRVLFDQIDKITIGEEVFSELDNNLLGMRGLLGEIWNVIKGDAVHLHFPSHKKLKRETYMTAVNAFGAPSSIGQRDRLLGELVIRTPTLDGVGLDQTAASLVRIYLEPMVISSGTMTTARCEECEAALANGNGAAGTDGVGTELGQEGEVSEDQGIQVKEFIRRQFWPSVPAPAPTPAQPPVHTPASPTALVQAQSVALTHSP</sequence>
<gene>
    <name evidence="2" type="ORF">I316_04478</name>
</gene>
<keyword evidence="3" id="KW-1185">Reference proteome</keyword>
<evidence type="ECO:0000256" key="1">
    <source>
        <dbReference type="SAM" id="MobiDB-lite"/>
    </source>
</evidence>
<evidence type="ECO:0000313" key="2">
    <source>
        <dbReference type="EMBL" id="OCF33766.1"/>
    </source>
</evidence>
<feature type="compositionally biased region" description="Pro residues" evidence="1">
    <location>
        <begin position="503"/>
        <end position="516"/>
    </location>
</feature>
<feature type="compositionally biased region" description="Low complexity" evidence="1">
    <location>
        <begin position="69"/>
        <end position="85"/>
    </location>
</feature>
<reference evidence="2 3" key="1">
    <citation type="submission" date="2013-07" db="EMBL/GenBank/DDBJ databases">
        <title>The Genome Sequence of Cryptococcus heveanensis BCC8398.</title>
        <authorList>
            <consortium name="The Broad Institute Genome Sequencing Platform"/>
            <person name="Cuomo C."/>
            <person name="Litvintseva A."/>
            <person name="Chen Y."/>
            <person name="Heitman J."/>
            <person name="Sun S."/>
            <person name="Springer D."/>
            <person name="Dromer F."/>
            <person name="Young S.K."/>
            <person name="Zeng Q."/>
            <person name="Gargeya S."/>
            <person name="Fitzgerald M."/>
            <person name="Abouelleil A."/>
            <person name="Alvarado L."/>
            <person name="Berlin A.M."/>
            <person name="Chapman S.B."/>
            <person name="Dewar J."/>
            <person name="Goldberg J."/>
            <person name="Griggs A."/>
            <person name="Gujja S."/>
            <person name="Hansen M."/>
            <person name="Howarth C."/>
            <person name="Imamovic A."/>
            <person name="Larimer J."/>
            <person name="McCowan C."/>
            <person name="Murphy C."/>
            <person name="Pearson M."/>
            <person name="Priest M."/>
            <person name="Roberts A."/>
            <person name="Saif S."/>
            <person name="Shea T."/>
            <person name="Sykes S."/>
            <person name="Wortman J."/>
            <person name="Nusbaum C."/>
            <person name="Birren B."/>
        </authorList>
    </citation>
    <scope>NUCLEOTIDE SEQUENCE [LARGE SCALE GENOMIC DNA]</scope>
    <source>
        <strain evidence="2 3">BCC8398</strain>
    </source>
</reference>
<dbReference type="EMBL" id="KI669503">
    <property type="protein sequence ID" value="OCF33766.1"/>
    <property type="molecule type" value="Genomic_DNA"/>
</dbReference>
<feature type="region of interest" description="Disordered" evidence="1">
    <location>
        <begin position="40"/>
        <end position="100"/>
    </location>
</feature>
<dbReference type="AlphaFoldDB" id="A0A1B9GRW0"/>
<dbReference type="OrthoDB" id="2563184at2759"/>
<dbReference type="Proteomes" id="UP000092666">
    <property type="component" value="Unassembled WGS sequence"/>
</dbReference>
<feature type="region of interest" description="Disordered" evidence="1">
    <location>
        <begin position="502"/>
        <end position="536"/>
    </location>
</feature>
<protein>
    <submittedName>
        <fullName evidence="2">Uncharacterized protein</fullName>
    </submittedName>
</protein>
<reference evidence="3" key="2">
    <citation type="submission" date="2013-12" db="EMBL/GenBank/DDBJ databases">
        <title>Evolution of pathogenesis and genome organization in the Tremellales.</title>
        <authorList>
            <person name="Cuomo C."/>
            <person name="Litvintseva A."/>
            <person name="Heitman J."/>
            <person name="Chen Y."/>
            <person name="Sun S."/>
            <person name="Springer D."/>
            <person name="Dromer F."/>
            <person name="Young S."/>
            <person name="Zeng Q."/>
            <person name="Chapman S."/>
            <person name="Gujja S."/>
            <person name="Saif S."/>
            <person name="Birren B."/>
        </authorList>
    </citation>
    <scope>NUCLEOTIDE SEQUENCE [LARGE SCALE GENOMIC DNA]</scope>
    <source>
        <strain evidence="3">BCC8398</strain>
    </source>
</reference>
<proteinExistence type="predicted"/>
<evidence type="ECO:0000313" key="3">
    <source>
        <dbReference type="Proteomes" id="UP000092666"/>
    </source>
</evidence>